<accession>A0AA48K802</accession>
<protein>
    <recommendedName>
        <fullName evidence="3">Semialdehyde dehydrogenase NAD-binding domain-containing protein</fullName>
    </recommendedName>
</protein>
<dbReference type="AlphaFoldDB" id="A0AA48K802"/>
<evidence type="ECO:0008006" key="3">
    <source>
        <dbReference type="Google" id="ProtNLM"/>
    </source>
</evidence>
<evidence type="ECO:0000313" key="1">
    <source>
        <dbReference type="EMBL" id="BDU70837.1"/>
    </source>
</evidence>
<dbReference type="EMBL" id="AP027080">
    <property type="protein sequence ID" value="BDU70837.1"/>
    <property type="molecule type" value="Genomic_DNA"/>
</dbReference>
<evidence type="ECO:0000313" key="2">
    <source>
        <dbReference type="Proteomes" id="UP001238179"/>
    </source>
</evidence>
<name>A0AA48K802_9BACT</name>
<keyword evidence="2" id="KW-1185">Reference proteome</keyword>
<gene>
    <name evidence="1" type="ORF">METEAL_00110</name>
</gene>
<dbReference type="SUPFAM" id="SSF55347">
    <property type="entry name" value="Glyceraldehyde-3-phosphate dehydrogenase-like, C-terminal domain"/>
    <property type="match status" value="1"/>
</dbReference>
<sequence length="272" mass="28857">MLKLAVIGAGTLLGRELVDALETRECSVLPLSHGPTTVEEELGDVVIFAPSPALLEGIELVILAETPATDEILAGFQGRVLDLRPNAEPSLDPMPVTGGWPKGKIALRNRPAVEQVLATLPRLVGGIGEVGGTHLRSVAFLGDQGLDGLLEQTIAILKGEEPDTAKLGYRAAFEVIPQIPRGRIIEVRVPAFHGDLLVLHLRAADGATLAKLEAPQGVTWAEHPASSREVSVTPELLAHLSLADEGRAGVLTLAFDPILWGTLMPVLRLLEL</sequence>
<proteinExistence type="predicted"/>
<dbReference type="Proteomes" id="UP001238179">
    <property type="component" value="Chromosome"/>
</dbReference>
<reference evidence="2" key="1">
    <citation type="journal article" date="2023" name="Int. J. Syst. Evol. Microbiol.">
        <title>Mesoterricola silvestris gen. nov., sp. nov., Mesoterricola sediminis sp. nov., Geothrix oryzae sp. nov., Geothrix edaphica sp. nov., Geothrix rubra sp. nov., and Geothrix limicola sp. nov., six novel members of Acidobacteriota isolated from soils.</title>
        <authorList>
            <person name="Itoh H."/>
            <person name="Sugisawa Y."/>
            <person name="Mise K."/>
            <person name="Xu Z."/>
            <person name="Kuniyasu M."/>
            <person name="Ushijima N."/>
            <person name="Kawano K."/>
            <person name="Kobayashi E."/>
            <person name="Shiratori Y."/>
            <person name="Masuda Y."/>
            <person name="Senoo K."/>
        </authorList>
    </citation>
    <scope>NUCLEOTIDE SEQUENCE [LARGE SCALE GENOMIC DNA]</scope>
    <source>
        <strain evidence="2">W79</strain>
    </source>
</reference>
<dbReference type="RefSeq" id="WP_316413734.1">
    <property type="nucleotide sequence ID" value="NZ_AP027080.1"/>
</dbReference>
<organism evidence="1 2">
    <name type="scientific">Mesoterricola silvestris</name>
    <dbReference type="NCBI Taxonomy" id="2927979"/>
    <lineage>
        <taxon>Bacteria</taxon>
        <taxon>Pseudomonadati</taxon>
        <taxon>Acidobacteriota</taxon>
        <taxon>Holophagae</taxon>
        <taxon>Holophagales</taxon>
        <taxon>Holophagaceae</taxon>
        <taxon>Mesoterricola</taxon>
    </lineage>
</organism>
<dbReference type="KEGG" id="msil:METEAL_00110"/>